<proteinExistence type="predicted"/>
<dbReference type="PANTHER" id="PTHR38687">
    <property type="entry name" value="CELL DIVISION PROTEIN DEDD-RELATED"/>
    <property type="match status" value="1"/>
</dbReference>
<dbReference type="Proteomes" id="UP000294841">
    <property type="component" value="Unassembled WGS sequence"/>
</dbReference>
<dbReference type="GO" id="GO:0042834">
    <property type="term" value="F:peptidoglycan binding"/>
    <property type="evidence" value="ECO:0007669"/>
    <property type="project" value="InterPro"/>
</dbReference>
<dbReference type="NCBIfam" id="TIGR02223">
    <property type="entry name" value="ftsN"/>
    <property type="match status" value="1"/>
</dbReference>
<keyword evidence="3" id="KW-0812">Transmembrane</keyword>
<evidence type="ECO:0000256" key="3">
    <source>
        <dbReference type="SAM" id="Phobius"/>
    </source>
</evidence>
<dbReference type="Gene3D" id="3.30.70.1070">
    <property type="entry name" value="Sporulation related repeat"/>
    <property type="match status" value="1"/>
</dbReference>
<protein>
    <recommendedName>
        <fullName evidence="1">Cell division protein FtsN</fullName>
    </recommendedName>
</protein>
<comment type="caution">
    <text evidence="5">The sequence shown here is derived from an EMBL/GenBank/DDBJ whole genome shotgun (WGS) entry which is preliminary data.</text>
</comment>
<dbReference type="RefSeq" id="WP_132024649.1">
    <property type="nucleotide sequence ID" value="NZ_CP016605.1"/>
</dbReference>
<dbReference type="InterPro" id="IPR052521">
    <property type="entry name" value="Cell_div_SPOR-domain"/>
</dbReference>
<name>A0A4R2MUR7_9PAST</name>
<dbReference type="AlphaFoldDB" id="A0A4R2MUR7"/>
<feature type="compositionally biased region" description="Basic and acidic residues" evidence="2">
    <location>
        <begin position="139"/>
        <end position="181"/>
    </location>
</feature>
<dbReference type="PANTHER" id="PTHR38687:SF2">
    <property type="entry name" value="CELL DIVISION PROTEIN FTSN"/>
    <property type="match status" value="1"/>
</dbReference>
<dbReference type="GO" id="GO:0051301">
    <property type="term" value="P:cell division"/>
    <property type="evidence" value="ECO:0007669"/>
    <property type="project" value="UniProtKB-KW"/>
</dbReference>
<evidence type="ECO:0000313" key="6">
    <source>
        <dbReference type="Proteomes" id="UP000294841"/>
    </source>
</evidence>
<organism evidence="5 6">
    <name type="scientific">Bisgaardia hudsonensis</name>
    <dbReference type="NCBI Taxonomy" id="109472"/>
    <lineage>
        <taxon>Bacteria</taxon>
        <taxon>Pseudomonadati</taxon>
        <taxon>Pseudomonadota</taxon>
        <taxon>Gammaproteobacteria</taxon>
        <taxon>Pasteurellales</taxon>
        <taxon>Pasteurellaceae</taxon>
        <taxon>Bisgaardia</taxon>
    </lineage>
</organism>
<evidence type="ECO:0000313" key="5">
    <source>
        <dbReference type="EMBL" id="TCP11733.1"/>
    </source>
</evidence>
<keyword evidence="3" id="KW-0472">Membrane</keyword>
<sequence length="269" mass="30688">MASKDYVSRSSKKKKTKSSRSGFLIVIVLLIIAGFGTSLYFLKEKASDVKVELDIPTKKETPKAILPSPPKEVWSYIKELETRIVPVDEKSLDKNAQLTEEQRRVLMAMEKEQREAEIAHSKQIQEQILNETQVDIEREEKDNIEERRKAAAERKRQEEQQMALERKRAEEKQKEEKRKTTEQLNTEVQTVQAKPAASEKQFGLQCGAFKNREQAEKVQASLAMSGFNARLTTSADWNRVVIGPVGNRNQANQQLSRAKSITNCVLIAM</sequence>
<keyword evidence="6" id="KW-1185">Reference proteome</keyword>
<feature type="transmembrane region" description="Helical" evidence="3">
    <location>
        <begin position="21"/>
        <end position="42"/>
    </location>
</feature>
<dbReference type="EMBL" id="SLXI01000006">
    <property type="protein sequence ID" value="TCP11733.1"/>
    <property type="molecule type" value="Genomic_DNA"/>
</dbReference>
<dbReference type="InterPro" id="IPR011930">
    <property type="entry name" value="FtsN"/>
</dbReference>
<keyword evidence="3" id="KW-1133">Transmembrane helix</keyword>
<dbReference type="PROSITE" id="PS51724">
    <property type="entry name" value="SPOR"/>
    <property type="match status" value="1"/>
</dbReference>
<evidence type="ECO:0000256" key="1">
    <source>
        <dbReference type="NCBIfam" id="TIGR02223"/>
    </source>
</evidence>
<evidence type="ECO:0000259" key="4">
    <source>
        <dbReference type="PROSITE" id="PS51724"/>
    </source>
</evidence>
<dbReference type="OrthoDB" id="8558195at2"/>
<keyword evidence="5" id="KW-0132">Cell division</keyword>
<dbReference type="SUPFAM" id="SSF110997">
    <property type="entry name" value="Sporulation related repeat"/>
    <property type="match status" value="1"/>
</dbReference>
<dbReference type="InterPro" id="IPR036680">
    <property type="entry name" value="SPOR-like_sf"/>
</dbReference>
<feature type="domain" description="SPOR" evidence="4">
    <location>
        <begin position="196"/>
        <end position="269"/>
    </location>
</feature>
<gene>
    <name evidence="5" type="ORF">EV697_10687</name>
</gene>
<reference evidence="5 6" key="1">
    <citation type="submission" date="2019-03" db="EMBL/GenBank/DDBJ databases">
        <title>Genomic Encyclopedia of Type Strains, Phase IV (KMG-IV): sequencing the most valuable type-strain genomes for metagenomic binning, comparative biology and taxonomic classification.</title>
        <authorList>
            <person name="Goeker M."/>
        </authorList>
    </citation>
    <scope>NUCLEOTIDE SEQUENCE [LARGE SCALE GENOMIC DNA]</scope>
    <source>
        <strain evidence="5 6">DSM 28231</strain>
    </source>
</reference>
<dbReference type="Pfam" id="PF05036">
    <property type="entry name" value="SPOR"/>
    <property type="match status" value="1"/>
</dbReference>
<evidence type="ECO:0000256" key="2">
    <source>
        <dbReference type="SAM" id="MobiDB-lite"/>
    </source>
</evidence>
<feature type="region of interest" description="Disordered" evidence="2">
    <location>
        <begin position="139"/>
        <end position="183"/>
    </location>
</feature>
<accession>A0A4R2MUR7</accession>
<keyword evidence="5" id="KW-0131">Cell cycle</keyword>
<dbReference type="InterPro" id="IPR007730">
    <property type="entry name" value="SPOR-like_dom"/>
</dbReference>